<organism evidence="1 2">
    <name type="scientific">Setaria digitata</name>
    <dbReference type="NCBI Taxonomy" id="48799"/>
    <lineage>
        <taxon>Eukaryota</taxon>
        <taxon>Metazoa</taxon>
        <taxon>Ecdysozoa</taxon>
        <taxon>Nematoda</taxon>
        <taxon>Chromadorea</taxon>
        <taxon>Rhabditida</taxon>
        <taxon>Spirurina</taxon>
        <taxon>Spiruromorpha</taxon>
        <taxon>Filarioidea</taxon>
        <taxon>Setariidae</taxon>
        <taxon>Setaria</taxon>
    </lineage>
</organism>
<sequence length="221" mass="23905">MSHKLVKRHCSCRPSSCNCSPIIVTLQISCSCPQICTCPSTVSPTYPPVTYTMPVTTMPPPVTYTLPPPITYTVPPPVTYTLPPPVTYTLPPVTQAPIAPTQSPYCCILFICSMCNFGSGRELSPYRPSPASSQYQSVPDYQHPSQLSTYHYPTSNYIHPDSDGYKSSFPSQYPLLPSPSSTSLSALSSAPQQTPYAYPASGSKCSIGFAICFGGSFCCRE</sequence>
<protein>
    <submittedName>
        <fullName evidence="2">Uncharacterized protein</fullName>
    </submittedName>
</protein>
<proteinExistence type="predicted"/>
<dbReference type="AlphaFoldDB" id="A0A915Q7S3"/>
<dbReference type="Proteomes" id="UP000887581">
    <property type="component" value="Unplaced"/>
</dbReference>
<evidence type="ECO:0000313" key="1">
    <source>
        <dbReference type="Proteomes" id="UP000887581"/>
    </source>
</evidence>
<keyword evidence="1" id="KW-1185">Reference proteome</keyword>
<evidence type="ECO:0000313" key="2">
    <source>
        <dbReference type="WBParaSite" id="sdigi.contig857.g9901.t1"/>
    </source>
</evidence>
<dbReference type="PROSITE" id="PS51257">
    <property type="entry name" value="PROKAR_LIPOPROTEIN"/>
    <property type="match status" value="1"/>
</dbReference>
<accession>A0A915Q7S3</accession>
<name>A0A915Q7S3_9BILA</name>
<dbReference type="WBParaSite" id="sdigi.contig857.g9901.t1">
    <property type="protein sequence ID" value="sdigi.contig857.g9901.t1"/>
    <property type="gene ID" value="sdigi.contig857.g9901"/>
</dbReference>
<reference evidence="2" key="1">
    <citation type="submission" date="2022-11" db="UniProtKB">
        <authorList>
            <consortium name="WormBaseParasite"/>
        </authorList>
    </citation>
    <scope>IDENTIFICATION</scope>
</reference>